<dbReference type="AlphaFoldDB" id="W2S9X8"/>
<dbReference type="RefSeq" id="XP_008712215.1">
    <property type="nucleotide sequence ID" value="XM_008713993.1"/>
</dbReference>
<reference evidence="1 2" key="1">
    <citation type="submission" date="2013-03" db="EMBL/GenBank/DDBJ databases">
        <title>The Genome Sequence of Phialophora europaea CBS 101466.</title>
        <authorList>
            <consortium name="The Broad Institute Genomics Platform"/>
            <person name="Cuomo C."/>
            <person name="de Hoog S."/>
            <person name="Gorbushina A."/>
            <person name="Walker B."/>
            <person name="Young S.K."/>
            <person name="Zeng Q."/>
            <person name="Gargeya S."/>
            <person name="Fitzgerald M."/>
            <person name="Haas B."/>
            <person name="Abouelleil A."/>
            <person name="Allen A.W."/>
            <person name="Alvarado L."/>
            <person name="Arachchi H.M."/>
            <person name="Berlin A.M."/>
            <person name="Chapman S.B."/>
            <person name="Gainer-Dewar J."/>
            <person name="Goldberg J."/>
            <person name="Griggs A."/>
            <person name="Gujja S."/>
            <person name="Hansen M."/>
            <person name="Howarth C."/>
            <person name="Imamovic A."/>
            <person name="Ireland A."/>
            <person name="Larimer J."/>
            <person name="McCowan C."/>
            <person name="Murphy C."/>
            <person name="Pearson M."/>
            <person name="Poon T.W."/>
            <person name="Priest M."/>
            <person name="Roberts A."/>
            <person name="Saif S."/>
            <person name="Shea T."/>
            <person name="Sisk P."/>
            <person name="Sykes S."/>
            <person name="Wortman J."/>
            <person name="Nusbaum C."/>
            <person name="Birren B."/>
        </authorList>
    </citation>
    <scope>NUCLEOTIDE SEQUENCE [LARGE SCALE GENOMIC DNA]</scope>
    <source>
        <strain evidence="1 2">CBS 101466</strain>
    </source>
</reference>
<dbReference type="VEuPathDB" id="FungiDB:HMPREF1541_09319"/>
<sequence length="122" mass="13278">MQPPLSLVRNIFRRNGNGNSNNDKKKIVFKPYDVGIQSYTARGSLCNKPVGTAARGGGGVGMCIFAMRFQSFAKGELVQECVGREWWVRVGFGGVGSAVVASGVKWEEVGTRKKAAVPSRRW</sequence>
<gene>
    <name evidence="1" type="ORF">HMPREF1541_09319</name>
</gene>
<dbReference type="HOGENOM" id="CLU_2026637_0_0_1"/>
<evidence type="ECO:0000313" key="1">
    <source>
        <dbReference type="EMBL" id="ETN45487.1"/>
    </source>
</evidence>
<name>W2S9X8_CYPE1</name>
<dbReference type="EMBL" id="KB822712">
    <property type="protein sequence ID" value="ETN45487.1"/>
    <property type="molecule type" value="Genomic_DNA"/>
</dbReference>
<dbReference type="GeneID" id="19976658"/>
<protein>
    <submittedName>
        <fullName evidence="1">Uncharacterized protein</fullName>
    </submittedName>
</protein>
<evidence type="ECO:0000313" key="2">
    <source>
        <dbReference type="Proteomes" id="UP000030752"/>
    </source>
</evidence>
<proteinExistence type="predicted"/>
<keyword evidence="2" id="KW-1185">Reference proteome</keyword>
<dbReference type="InParanoid" id="W2S9X8"/>
<accession>W2S9X8</accession>
<dbReference type="Proteomes" id="UP000030752">
    <property type="component" value="Unassembled WGS sequence"/>
</dbReference>
<organism evidence="1 2">
    <name type="scientific">Cyphellophora europaea (strain CBS 101466)</name>
    <name type="common">Phialophora europaea</name>
    <dbReference type="NCBI Taxonomy" id="1220924"/>
    <lineage>
        <taxon>Eukaryota</taxon>
        <taxon>Fungi</taxon>
        <taxon>Dikarya</taxon>
        <taxon>Ascomycota</taxon>
        <taxon>Pezizomycotina</taxon>
        <taxon>Eurotiomycetes</taxon>
        <taxon>Chaetothyriomycetidae</taxon>
        <taxon>Chaetothyriales</taxon>
        <taxon>Cyphellophoraceae</taxon>
        <taxon>Cyphellophora</taxon>
    </lineage>
</organism>